<keyword evidence="2" id="KW-1185">Reference proteome</keyword>
<evidence type="ECO:0000313" key="2">
    <source>
        <dbReference type="Proteomes" id="UP000773462"/>
    </source>
</evidence>
<name>A0ABS4NTV8_9BACL</name>
<evidence type="ECO:0000313" key="1">
    <source>
        <dbReference type="EMBL" id="MBP2113498.1"/>
    </source>
</evidence>
<protein>
    <submittedName>
        <fullName evidence="1">Uncharacterized protein</fullName>
    </submittedName>
</protein>
<sequence length="38" mass="4153">MALPQIQLRLGGRAAMASDSLLEFTGIVRDGKIQLLIR</sequence>
<dbReference type="EMBL" id="JAGGLV010000012">
    <property type="protein sequence ID" value="MBP2113498.1"/>
    <property type="molecule type" value="Genomic_DNA"/>
</dbReference>
<gene>
    <name evidence="1" type="ORF">J2Z70_003659</name>
</gene>
<organism evidence="1 2">
    <name type="scientific">Paenibacillus silagei</name>
    <dbReference type="NCBI Taxonomy" id="1670801"/>
    <lineage>
        <taxon>Bacteria</taxon>
        <taxon>Bacillati</taxon>
        <taxon>Bacillota</taxon>
        <taxon>Bacilli</taxon>
        <taxon>Bacillales</taxon>
        <taxon>Paenibacillaceae</taxon>
        <taxon>Paenibacillus</taxon>
    </lineage>
</organism>
<dbReference type="Proteomes" id="UP000773462">
    <property type="component" value="Unassembled WGS sequence"/>
</dbReference>
<reference evidence="1 2" key="1">
    <citation type="submission" date="2021-03" db="EMBL/GenBank/DDBJ databases">
        <title>Genomic Encyclopedia of Type Strains, Phase IV (KMG-IV): sequencing the most valuable type-strain genomes for metagenomic binning, comparative biology and taxonomic classification.</title>
        <authorList>
            <person name="Goeker M."/>
        </authorList>
    </citation>
    <scope>NUCLEOTIDE SEQUENCE [LARGE SCALE GENOMIC DNA]</scope>
    <source>
        <strain evidence="1 2">DSM 101953</strain>
    </source>
</reference>
<proteinExistence type="predicted"/>
<comment type="caution">
    <text evidence="1">The sequence shown here is derived from an EMBL/GenBank/DDBJ whole genome shotgun (WGS) entry which is preliminary data.</text>
</comment>
<accession>A0ABS4NTV8</accession>